<feature type="region of interest" description="Disordered" evidence="11">
    <location>
        <begin position="308"/>
        <end position="328"/>
    </location>
</feature>
<evidence type="ECO:0000256" key="6">
    <source>
        <dbReference type="ARBA" id="ARBA00023002"/>
    </source>
</evidence>
<dbReference type="PRINTS" id="PR00385">
    <property type="entry name" value="P450"/>
</dbReference>
<dbReference type="CDD" id="cd11065">
    <property type="entry name" value="CYP64-like"/>
    <property type="match status" value="1"/>
</dbReference>
<evidence type="ECO:0000313" key="14">
    <source>
        <dbReference type="Proteomes" id="UP000310158"/>
    </source>
</evidence>
<keyword evidence="8 10" id="KW-0503">Monooxygenase</keyword>
<keyword evidence="12" id="KW-1133">Transmembrane helix</keyword>
<evidence type="ECO:0000256" key="1">
    <source>
        <dbReference type="ARBA" id="ARBA00001971"/>
    </source>
</evidence>
<dbReference type="GO" id="GO:0020037">
    <property type="term" value="F:heme binding"/>
    <property type="evidence" value="ECO:0007669"/>
    <property type="project" value="InterPro"/>
</dbReference>
<keyword evidence="14" id="KW-1185">Reference proteome</keyword>
<keyword evidence="4 9" id="KW-0349">Heme</keyword>
<comment type="caution">
    <text evidence="13">The sequence shown here is derived from an EMBL/GenBank/DDBJ whole genome shotgun (WGS) entry which is preliminary data.</text>
</comment>
<dbReference type="PANTHER" id="PTHR46300:SF7">
    <property type="entry name" value="P450, PUTATIVE (EUROFUNG)-RELATED"/>
    <property type="match status" value="1"/>
</dbReference>
<dbReference type="GO" id="GO:0016705">
    <property type="term" value="F:oxidoreductase activity, acting on paired donors, with incorporation or reduction of molecular oxygen"/>
    <property type="evidence" value="ECO:0007669"/>
    <property type="project" value="InterPro"/>
</dbReference>
<name>A0A4S4L4D8_9AGAM</name>
<evidence type="ECO:0000256" key="9">
    <source>
        <dbReference type="PIRSR" id="PIRSR602401-1"/>
    </source>
</evidence>
<sequence length="594" mass="65944">MSDGPITPSILFTTLIFILIAAVARRKRSSPLPPPPPGPTPLPLFGNVFSIPKRRPWLQYAAWSRQYHSEPFPLSLRHLLTIYARVRLRVPGDLISVRAYGQLSVIANTSEATKELLDRRSAIYSDRPQTTMVDLQRIYRIPNGLCVEPSRMGWKIDFTFLPYSEAWRTKRRMFHQHFRESAIPKYHAIQQKFATEALKKLLDTPQDFLPHLKKTATSIAMAIAYDRVDPAKSDRFVHISEQANVMLSGAVFPGAALANAFPFLRHLPEWLPGMHFKSFARRCAALTSEMRDAPFDFVKHDSDNGIPNSSVTTSLLESNQSRGGGKAGEDAIKDVAVAAYTAKRPLFTLSRIRHGVSPSFPETPPTSILTPISLQKATASLVSALLALLLHPHVQRRAQAELDAVVGRTRLPTHADRAALPLCSAICREVFRWNPIAPLGISHAVLKDDVTICTSSSERPVGQIGTHVIPNAWAILHDPEMYPDPDAFKPERFLNADGSLNDLDVQSSFGFGRRICPGRHLADSTLWISVASILAVFTIEKAKDENGAEIPVRVDFADGLVSHPLPFDCSIRPRDERAVELILEVARATSTWPG</sequence>
<evidence type="ECO:0008006" key="15">
    <source>
        <dbReference type="Google" id="ProtNLM"/>
    </source>
</evidence>
<keyword evidence="7 9" id="KW-0408">Iron</keyword>
<accession>A0A4S4L4D8</accession>
<feature type="binding site" description="axial binding residue" evidence="9">
    <location>
        <position position="516"/>
    </location>
    <ligand>
        <name>heme</name>
        <dbReference type="ChEBI" id="CHEBI:30413"/>
    </ligand>
    <ligandPart>
        <name>Fe</name>
        <dbReference type="ChEBI" id="CHEBI:18248"/>
    </ligandPart>
</feature>
<evidence type="ECO:0000313" key="13">
    <source>
        <dbReference type="EMBL" id="THH06077.1"/>
    </source>
</evidence>
<evidence type="ECO:0000256" key="4">
    <source>
        <dbReference type="ARBA" id="ARBA00022617"/>
    </source>
</evidence>
<dbReference type="InterPro" id="IPR001128">
    <property type="entry name" value="Cyt_P450"/>
</dbReference>
<keyword evidence="6 10" id="KW-0560">Oxidoreductase</keyword>
<dbReference type="InterPro" id="IPR002401">
    <property type="entry name" value="Cyt_P450_E_grp-I"/>
</dbReference>
<evidence type="ECO:0000256" key="7">
    <source>
        <dbReference type="ARBA" id="ARBA00023004"/>
    </source>
</evidence>
<evidence type="ECO:0000256" key="10">
    <source>
        <dbReference type="RuleBase" id="RU000461"/>
    </source>
</evidence>
<dbReference type="OrthoDB" id="2789670at2759"/>
<evidence type="ECO:0000256" key="2">
    <source>
        <dbReference type="ARBA" id="ARBA00005179"/>
    </source>
</evidence>
<dbReference type="GO" id="GO:0005506">
    <property type="term" value="F:iron ion binding"/>
    <property type="evidence" value="ECO:0007669"/>
    <property type="project" value="InterPro"/>
</dbReference>
<evidence type="ECO:0000256" key="12">
    <source>
        <dbReference type="SAM" id="Phobius"/>
    </source>
</evidence>
<evidence type="ECO:0000256" key="11">
    <source>
        <dbReference type="SAM" id="MobiDB-lite"/>
    </source>
</evidence>
<comment type="pathway">
    <text evidence="2">Secondary metabolite biosynthesis.</text>
</comment>
<dbReference type="InterPro" id="IPR050364">
    <property type="entry name" value="Cytochrome_P450_fung"/>
</dbReference>
<dbReference type="PANTHER" id="PTHR46300">
    <property type="entry name" value="P450, PUTATIVE (EUROFUNG)-RELATED-RELATED"/>
    <property type="match status" value="1"/>
</dbReference>
<dbReference type="Gene3D" id="1.10.630.10">
    <property type="entry name" value="Cytochrome P450"/>
    <property type="match status" value="1"/>
</dbReference>
<gene>
    <name evidence="13" type="ORF">EW146_g9722</name>
</gene>
<dbReference type="EMBL" id="SGPL01000921">
    <property type="protein sequence ID" value="THH06077.1"/>
    <property type="molecule type" value="Genomic_DNA"/>
</dbReference>
<evidence type="ECO:0000256" key="8">
    <source>
        <dbReference type="ARBA" id="ARBA00023033"/>
    </source>
</evidence>
<comment type="similarity">
    <text evidence="3 10">Belongs to the cytochrome P450 family.</text>
</comment>
<dbReference type="SUPFAM" id="SSF48264">
    <property type="entry name" value="Cytochrome P450"/>
    <property type="match status" value="1"/>
</dbReference>
<dbReference type="PROSITE" id="PS00086">
    <property type="entry name" value="CYTOCHROME_P450"/>
    <property type="match status" value="1"/>
</dbReference>
<reference evidence="13 14" key="1">
    <citation type="submission" date="2019-02" db="EMBL/GenBank/DDBJ databases">
        <title>Genome sequencing of the rare red list fungi Bondarzewia mesenterica.</title>
        <authorList>
            <person name="Buettner E."/>
            <person name="Kellner H."/>
        </authorList>
    </citation>
    <scope>NUCLEOTIDE SEQUENCE [LARGE SCALE GENOMIC DNA]</scope>
    <source>
        <strain evidence="13 14">DSM 108281</strain>
    </source>
</reference>
<dbReference type="InterPro" id="IPR036396">
    <property type="entry name" value="Cyt_P450_sf"/>
</dbReference>
<feature type="transmembrane region" description="Helical" evidence="12">
    <location>
        <begin position="6"/>
        <end position="24"/>
    </location>
</feature>
<proteinExistence type="inferred from homology"/>
<dbReference type="AlphaFoldDB" id="A0A4S4L4D8"/>
<dbReference type="InterPro" id="IPR017972">
    <property type="entry name" value="Cyt_P450_CS"/>
</dbReference>
<dbReference type="PRINTS" id="PR00463">
    <property type="entry name" value="EP450I"/>
</dbReference>
<organism evidence="13 14">
    <name type="scientific">Bondarzewia mesenterica</name>
    <dbReference type="NCBI Taxonomy" id="1095465"/>
    <lineage>
        <taxon>Eukaryota</taxon>
        <taxon>Fungi</taxon>
        <taxon>Dikarya</taxon>
        <taxon>Basidiomycota</taxon>
        <taxon>Agaricomycotina</taxon>
        <taxon>Agaricomycetes</taxon>
        <taxon>Russulales</taxon>
        <taxon>Bondarzewiaceae</taxon>
        <taxon>Bondarzewia</taxon>
    </lineage>
</organism>
<evidence type="ECO:0000256" key="5">
    <source>
        <dbReference type="ARBA" id="ARBA00022723"/>
    </source>
</evidence>
<dbReference type="GO" id="GO:0004497">
    <property type="term" value="F:monooxygenase activity"/>
    <property type="evidence" value="ECO:0007669"/>
    <property type="project" value="UniProtKB-KW"/>
</dbReference>
<protein>
    <recommendedName>
        <fullName evidence="15">Cytochrome P450</fullName>
    </recommendedName>
</protein>
<keyword evidence="12" id="KW-0812">Transmembrane</keyword>
<feature type="compositionally biased region" description="Polar residues" evidence="11">
    <location>
        <begin position="308"/>
        <end position="321"/>
    </location>
</feature>
<keyword evidence="5 9" id="KW-0479">Metal-binding</keyword>
<dbReference type="Pfam" id="PF00067">
    <property type="entry name" value="p450"/>
    <property type="match status" value="1"/>
</dbReference>
<evidence type="ECO:0000256" key="3">
    <source>
        <dbReference type="ARBA" id="ARBA00010617"/>
    </source>
</evidence>
<dbReference type="Proteomes" id="UP000310158">
    <property type="component" value="Unassembled WGS sequence"/>
</dbReference>
<keyword evidence="12" id="KW-0472">Membrane</keyword>
<comment type="cofactor">
    <cofactor evidence="1 9">
        <name>heme</name>
        <dbReference type="ChEBI" id="CHEBI:30413"/>
    </cofactor>
</comment>